<dbReference type="SUPFAM" id="SSF57184">
    <property type="entry name" value="Growth factor receptor domain"/>
    <property type="match status" value="1"/>
</dbReference>
<sequence>CLGGCSVPGNSTKCVACRNFLFGDTCVERCPPGYYTFKGWRCVSFKFCQDLHNQCKGKSGDCHEYVIHNGACIPECPSGYTTMNSTS</sequence>
<dbReference type="Proteomes" id="UP001529510">
    <property type="component" value="Unassembled WGS sequence"/>
</dbReference>
<evidence type="ECO:0000259" key="1">
    <source>
        <dbReference type="Pfam" id="PF00757"/>
    </source>
</evidence>
<dbReference type="InterPro" id="IPR006212">
    <property type="entry name" value="Furin_repeat"/>
</dbReference>
<keyword evidence="3" id="KW-1185">Reference proteome</keyword>
<dbReference type="FunFam" id="2.10.220.10:FF:000005">
    <property type="entry name" value="Tyrosine-protein kinase receptor"/>
    <property type="match status" value="1"/>
</dbReference>
<proteinExistence type="predicted"/>
<comment type="caution">
    <text evidence="2">The sequence shown here is derived from an EMBL/GenBank/DDBJ whole genome shotgun (WGS) entry which is preliminary data.</text>
</comment>
<gene>
    <name evidence="2" type="ORF">M9458_044360</name>
</gene>
<dbReference type="SMART" id="SM00261">
    <property type="entry name" value="FU"/>
    <property type="match status" value="2"/>
</dbReference>
<evidence type="ECO:0000313" key="2">
    <source>
        <dbReference type="EMBL" id="KAL0160635.1"/>
    </source>
</evidence>
<accession>A0ABD0NGY1</accession>
<dbReference type="InterPro" id="IPR036941">
    <property type="entry name" value="Rcpt_L-dom_sf"/>
</dbReference>
<name>A0ABD0NGY1_CIRMR</name>
<dbReference type="EMBL" id="JAMKFB020000022">
    <property type="protein sequence ID" value="KAL0160635.1"/>
    <property type="molecule type" value="Genomic_DNA"/>
</dbReference>
<protein>
    <recommendedName>
        <fullName evidence="1">Furin-like cysteine-rich domain-containing protein</fullName>
    </recommendedName>
</protein>
<reference evidence="2 3" key="1">
    <citation type="submission" date="2024-05" db="EMBL/GenBank/DDBJ databases">
        <title>Genome sequencing and assembly of Indian major carp, Cirrhinus mrigala (Hamilton, 1822).</title>
        <authorList>
            <person name="Mohindra V."/>
            <person name="Chowdhury L.M."/>
            <person name="Lal K."/>
            <person name="Jena J.K."/>
        </authorList>
    </citation>
    <scope>NUCLEOTIDE SEQUENCE [LARGE SCALE GENOMIC DNA]</scope>
    <source>
        <strain evidence="2">CM1030</strain>
        <tissue evidence="2">Blood</tissue>
    </source>
</reference>
<organism evidence="2 3">
    <name type="scientific">Cirrhinus mrigala</name>
    <name type="common">Mrigala</name>
    <dbReference type="NCBI Taxonomy" id="683832"/>
    <lineage>
        <taxon>Eukaryota</taxon>
        <taxon>Metazoa</taxon>
        <taxon>Chordata</taxon>
        <taxon>Craniata</taxon>
        <taxon>Vertebrata</taxon>
        <taxon>Euteleostomi</taxon>
        <taxon>Actinopterygii</taxon>
        <taxon>Neopterygii</taxon>
        <taxon>Teleostei</taxon>
        <taxon>Ostariophysi</taxon>
        <taxon>Cypriniformes</taxon>
        <taxon>Cyprinidae</taxon>
        <taxon>Labeoninae</taxon>
        <taxon>Labeonini</taxon>
        <taxon>Cirrhinus</taxon>
    </lineage>
</organism>
<feature type="domain" description="Furin-like cysteine-rich" evidence="1">
    <location>
        <begin position="1"/>
        <end position="85"/>
    </location>
</feature>
<evidence type="ECO:0000313" key="3">
    <source>
        <dbReference type="Proteomes" id="UP001529510"/>
    </source>
</evidence>
<dbReference type="Gene3D" id="3.80.20.20">
    <property type="entry name" value="Receptor L-domain"/>
    <property type="match status" value="1"/>
</dbReference>
<feature type="non-terminal residue" evidence="2">
    <location>
        <position position="1"/>
    </location>
</feature>
<feature type="non-terminal residue" evidence="2">
    <location>
        <position position="87"/>
    </location>
</feature>
<dbReference type="InterPro" id="IPR006211">
    <property type="entry name" value="Furin-like_Cys-rich_dom"/>
</dbReference>
<dbReference type="Gene3D" id="2.10.220.10">
    <property type="entry name" value="Hormone Receptor, Insulin-like Growth Factor Receptor 1, Chain A, domain 2"/>
    <property type="match status" value="1"/>
</dbReference>
<dbReference type="InterPro" id="IPR009030">
    <property type="entry name" value="Growth_fac_rcpt_cys_sf"/>
</dbReference>
<dbReference type="AlphaFoldDB" id="A0ABD0NGY1"/>
<dbReference type="Pfam" id="PF00757">
    <property type="entry name" value="Furin-like"/>
    <property type="match status" value="1"/>
</dbReference>